<evidence type="ECO:0000313" key="5">
    <source>
        <dbReference type="Proteomes" id="UP001196413"/>
    </source>
</evidence>
<dbReference type="InterPro" id="IPR011935">
    <property type="entry name" value="CHP02231"/>
</dbReference>
<keyword evidence="5" id="KW-1185">Reference proteome</keyword>
<dbReference type="InterPro" id="IPR025554">
    <property type="entry name" value="DUF4140"/>
</dbReference>
<dbReference type="Proteomes" id="UP001196413">
    <property type="component" value="Unassembled WGS sequence"/>
</dbReference>
<keyword evidence="1" id="KW-0175">Coiled coil</keyword>
<dbReference type="PANTHER" id="PTHR31005">
    <property type="entry name" value="DUF4139 DOMAIN-CONTAINING PROTEIN"/>
    <property type="match status" value="1"/>
</dbReference>
<feature type="domain" description="DUF4139" evidence="2">
    <location>
        <begin position="223"/>
        <end position="569"/>
    </location>
</feature>
<accession>A0AAD5QSJ7</accession>
<feature type="coiled-coil region" evidence="1">
    <location>
        <begin position="172"/>
        <end position="199"/>
    </location>
</feature>
<feature type="coiled-coil region" evidence="1">
    <location>
        <begin position="91"/>
        <end position="125"/>
    </location>
</feature>
<proteinExistence type="predicted"/>
<dbReference type="NCBIfam" id="TIGR02231">
    <property type="entry name" value="mucoidy inhibitor MuiA family protein"/>
    <property type="match status" value="1"/>
</dbReference>
<dbReference type="PANTHER" id="PTHR31005:SF8">
    <property type="entry name" value="DUF4139 DOMAIN-CONTAINING PROTEIN"/>
    <property type="match status" value="1"/>
</dbReference>
<evidence type="ECO:0008006" key="6">
    <source>
        <dbReference type="Google" id="ProtNLM"/>
    </source>
</evidence>
<protein>
    <recommendedName>
        <fullName evidence="6">Protein F37C4.5</fullName>
    </recommendedName>
</protein>
<dbReference type="InterPro" id="IPR037291">
    <property type="entry name" value="DUF4139"/>
</dbReference>
<dbReference type="EMBL" id="JAHQIW010003127">
    <property type="protein sequence ID" value="KAJ1357416.1"/>
    <property type="molecule type" value="Genomic_DNA"/>
</dbReference>
<comment type="caution">
    <text evidence="4">The sequence shown here is derived from an EMBL/GenBank/DDBJ whole genome shotgun (WGS) entry which is preliminary data.</text>
</comment>
<evidence type="ECO:0000259" key="3">
    <source>
        <dbReference type="Pfam" id="PF13600"/>
    </source>
</evidence>
<sequence length="579" mass="64072">MSDESHPPAVHRSECRDLPLRQVTVFNDRAELKRSLQCSVHPGFNEIHIENITQYVIHDSVRVDGRGGGTIHNVQLREKPSIHEETDSPKVAEVRSRYEEKQNEVNNLKDREAILLKRIEALDEAVMNIASNGLKSPINLQEPLQFTNDTVESLKSFYTFYDESSELVRTELRKVKKSIEKGERELNVLLRELNQAEADSGNHQSSKSIVIDLESNESGLVELEISYQVHGANWHPSYDIRVGTSGKEALKVIYYGNISQSTGEDWTNCALVLSSAQPCLGGQIPELGVLDAIFYRPPPPPSFGMRPMAKTLRCAAANSMFAGPPLESERDFVHDTEMEYSVASVTPSERNALSTEFKISKPAAIPSDGSEHKVAIGIIDVVPQFIHQCVPSKNKSCFLVAFAANSSSLPLLPGEAAVYLNNSFVAKTRMKDVSPGESFTCCLGVDPALHVDYKPVKKYHEQVGLINKSSSTVYEQVIVVKNSHGDSVLLTVKERIPRSTDEKIKVKLIAPVIPISDNALNSGASDTATSAELPKEGIKMNNGILEWTVGIQSGKSVELHVKYAVEHPREETVQFVERH</sequence>
<evidence type="ECO:0000259" key="2">
    <source>
        <dbReference type="Pfam" id="PF13598"/>
    </source>
</evidence>
<dbReference type="Pfam" id="PF13598">
    <property type="entry name" value="DUF4139"/>
    <property type="match status" value="1"/>
</dbReference>
<name>A0AAD5QSJ7_PARTN</name>
<reference evidence="4" key="1">
    <citation type="submission" date="2021-06" db="EMBL/GenBank/DDBJ databases">
        <title>Parelaphostrongylus tenuis whole genome reference sequence.</title>
        <authorList>
            <person name="Garwood T.J."/>
            <person name="Larsen P.A."/>
            <person name="Fountain-Jones N.M."/>
            <person name="Garbe J.R."/>
            <person name="Macchietto M.G."/>
            <person name="Kania S.A."/>
            <person name="Gerhold R.W."/>
            <person name="Richards J.E."/>
            <person name="Wolf T.M."/>
        </authorList>
    </citation>
    <scope>NUCLEOTIDE SEQUENCE</scope>
    <source>
        <strain evidence="4">MNPRO001-30</strain>
        <tissue evidence="4">Meninges</tissue>
    </source>
</reference>
<evidence type="ECO:0000256" key="1">
    <source>
        <dbReference type="SAM" id="Coils"/>
    </source>
</evidence>
<gene>
    <name evidence="4" type="ORF">KIN20_015560</name>
</gene>
<feature type="domain" description="DUF4140" evidence="3">
    <location>
        <begin position="23"/>
        <end position="122"/>
    </location>
</feature>
<dbReference type="Pfam" id="PF13600">
    <property type="entry name" value="DUF4140"/>
    <property type="match status" value="1"/>
</dbReference>
<organism evidence="4 5">
    <name type="scientific">Parelaphostrongylus tenuis</name>
    <name type="common">Meningeal worm</name>
    <dbReference type="NCBI Taxonomy" id="148309"/>
    <lineage>
        <taxon>Eukaryota</taxon>
        <taxon>Metazoa</taxon>
        <taxon>Ecdysozoa</taxon>
        <taxon>Nematoda</taxon>
        <taxon>Chromadorea</taxon>
        <taxon>Rhabditida</taxon>
        <taxon>Rhabditina</taxon>
        <taxon>Rhabditomorpha</taxon>
        <taxon>Strongyloidea</taxon>
        <taxon>Metastrongylidae</taxon>
        <taxon>Parelaphostrongylus</taxon>
    </lineage>
</organism>
<evidence type="ECO:0000313" key="4">
    <source>
        <dbReference type="EMBL" id="KAJ1357416.1"/>
    </source>
</evidence>
<dbReference type="AlphaFoldDB" id="A0AAD5QSJ7"/>